<protein>
    <submittedName>
        <fullName evidence="2">Endonuclease domain-containing protein</fullName>
    </submittedName>
</protein>
<dbReference type="InterPro" id="IPR007569">
    <property type="entry name" value="DUF559"/>
</dbReference>
<evidence type="ECO:0000259" key="1">
    <source>
        <dbReference type="Pfam" id="PF04480"/>
    </source>
</evidence>
<keyword evidence="2" id="KW-0255">Endonuclease</keyword>
<dbReference type="EMBL" id="JAPCID010000031">
    <property type="protein sequence ID" value="MDA0139917.1"/>
    <property type="molecule type" value="Genomic_DNA"/>
</dbReference>
<dbReference type="RefSeq" id="WP_202952598.1">
    <property type="nucleotide sequence ID" value="NZ_JAPCID010000031.1"/>
</dbReference>
<organism evidence="2 3">
    <name type="scientific">Solirubrobacter deserti</name>
    <dbReference type="NCBI Taxonomy" id="2282478"/>
    <lineage>
        <taxon>Bacteria</taxon>
        <taxon>Bacillati</taxon>
        <taxon>Actinomycetota</taxon>
        <taxon>Thermoleophilia</taxon>
        <taxon>Solirubrobacterales</taxon>
        <taxon>Solirubrobacteraceae</taxon>
        <taxon>Solirubrobacter</taxon>
    </lineage>
</organism>
<evidence type="ECO:0000313" key="2">
    <source>
        <dbReference type="EMBL" id="MDA0139917.1"/>
    </source>
</evidence>
<keyword evidence="2" id="KW-0378">Hydrolase</keyword>
<dbReference type="Pfam" id="PF04480">
    <property type="entry name" value="DUF559"/>
    <property type="match status" value="1"/>
</dbReference>
<reference evidence="2" key="1">
    <citation type="submission" date="2022-10" db="EMBL/GenBank/DDBJ databases">
        <title>The WGS of Solirubrobacter sp. CPCC 204708.</title>
        <authorList>
            <person name="Jiang Z."/>
        </authorList>
    </citation>
    <scope>NUCLEOTIDE SEQUENCE</scope>
    <source>
        <strain evidence="2">CPCC 204708</strain>
    </source>
</reference>
<gene>
    <name evidence="2" type="ORF">OJ962_20610</name>
</gene>
<sequence length="289" mass="31869">MNKQVARGLVRTSPRLDLVCRDELHLTPSAISKRVARGTLTRRYPGVYSYGRGELSPEAAWMAAVLACGEGAALAHLSLAELLRLSRWPAEAPHVIVPRRHRPVEGITLHHCLGLDPRDLTVINGIPATTVARMLVDLGATHTEHQVAYVINQAAFRRVFDREATLRARARAHGHPGTGVLARALALYESGSAGTKSALEDRFLELMADQPAPLVNTEHLGYEIDFRWEQRKLVVEVDGNHTRPKDRRSDAGRDRTLRAAGYTVVRFTGPELPTAPARLAPFFAQRPTA</sequence>
<accession>A0ABT4RMW2</accession>
<feature type="domain" description="DUF559" evidence="1">
    <location>
        <begin position="221"/>
        <end position="272"/>
    </location>
</feature>
<comment type="caution">
    <text evidence="2">The sequence shown here is derived from an EMBL/GenBank/DDBJ whole genome shotgun (WGS) entry which is preliminary data.</text>
</comment>
<keyword evidence="2" id="KW-0540">Nuclease</keyword>
<keyword evidence="3" id="KW-1185">Reference proteome</keyword>
<dbReference type="Proteomes" id="UP001147700">
    <property type="component" value="Unassembled WGS sequence"/>
</dbReference>
<evidence type="ECO:0000313" key="3">
    <source>
        <dbReference type="Proteomes" id="UP001147700"/>
    </source>
</evidence>
<proteinExistence type="predicted"/>
<dbReference type="Gene3D" id="3.40.960.10">
    <property type="entry name" value="VSR Endonuclease"/>
    <property type="match status" value="1"/>
</dbReference>
<name>A0ABT4RMW2_9ACTN</name>
<dbReference type="GO" id="GO:0004519">
    <property type="term" value="F:endonuclease activity"/>
    <property type="evidence" value="ECO:0007669"/>
    <property type="project" value="UniProtKB-KW"/>
</dbReference>